<reference evidence="2" key="1">
    <citation type="submission" date="2017-04" db="EMBL/GenBank/DDBJ databases">
        <title>Population genomics of picophytoplankton unveils novel chromosome hypervariability.</title>
        <authorList>
            <consortium name="DOE Joint Genome Institute"/>
            <person name="Blanc-Mathieu R."/>
            <person name="Krasovec M."/>
            <person name="Hebrard M."/>
            <person name="Yau S."/>
            <person name="Desgranges E."/>
            <person name="Martin J."/>
            <person name="Schackwitz W."/>
            <person name="Kuo A."/>
            <person name="Salin G."/>
            <person name="Donnadieu C."/>
            <person name="Desdevises Y."/>
            <person name="Sanchez-Ferandin S."/>
            <person name="Moreau H."/>
            <person name="Rivals E."/>
            <person name="Grigoriev I.V."/>
            <person name="Grimsley N."/>
            <person name="Eyre-Walker A."/>
            <person name="Piganeau G."/>
        </authorList>
    </citation>
    <scope>NUCLEOTIDE SEQUENCE [LARGE SCALE GENOMIC DNA]</scope>
    <source>
        <strain evidence="2">RCC 1115</strain>
    </source>
</reference>
<dbReference type="AlphaFoldDB" id="A0A1Y5IHI2"/>
<feature type="region of interest" description="Disordered" evidence="1">
    <location>
        <begin position="98"/>
        <end position="122"/>
    </location>
</feature>
<feature type="region of interest" description="Disordered" evidence="1">
    <location>
        <begin position="18"/>
        <end position="46"/>
    </location>
</feature>
<protein>
    <submittedName>
        <fullName evidence="2">Uncharacterized protein</fullName>
    </submittedName>
</protein>
<accession>A0A1Y5IHI2</accession>
<evidence type="ECO:0000256" key="1">
    <source>
        <dbReference type="SAM" id="MobiDB-lite"/>
    </source>
</evidence>
<dbReference type="EMBL" id="KZ155776">
    <property type="protein sequence ID" value="OUS48107.1"/>
    <property type="molecule type" value="Genomic_DNA"/>
</dbReference>
<organism evidence="2">
    <name type="scientific">Ostreococcus tauri</name>
    <name type="common">Marine green alga</name>
    <dbReference type="NCBI Taxonomy" id="70448"/>
    <lineage>
        <taxon>Eukaryota</taxon>
        <taxon>Viridiplantae</taxon>
        <taxon>Chlorophyta</taxon>
        <taxon>Mamiellophyceae</taxon>
        <taxon>Mamiellales</taxon>
        <taxon>Bathycoccaceae</taxon>
        <taxon>Ostreococcus</taxon>
    </lineage>
</organism>
<gene>
    <name evidence="2" type="ORF">BE221DRAFT_190462</name>
</gene>
<sequence length="216" mass="22889">MIATAAATSIITATTVPRVPHRSNAPVRRRQRDARRRVHSMTSTSTTPMRARVVRTAPARSANAVVRASGDEAENSARYRRAADDDEEVGGLIGKLVSSLPDGRKETAPESYGARPESRTLKEGRYARGDPIRSGLVREDTIRGEDFEVVEGGAPSVGTLVTLAVGAGVLFGVYKVVDLIGQAPAETPRRSSARMPASDKDIATKASVAAPAVSIE</sequence>
<name>A0A1Y5IHI2_OSTTA</name>
<proteinExistence type="predicted"/>
<dbReference type="Proteomes" id="UP000195557">
    <property type="component" value="Unassembled WGS sequence"/>
</dbReference>
<feature type="region of interest" description="Disordered" evidence="1">
    <location>
        <begin position="185"/>
        <end position="216"/>
    </location>
</feature>
<feature type="compositionally biased region" description="Basic residues" evidence="1">
    <location>
        <begin position="27"/>
        <end position="39"/>
    </location>
</feature>
<evidence type="ECO:0000313" key="2">
    <source>
        <dbReference type="EMBL" id="OUS48107.1"/>
    </source>
</evidence>